<protein>
    <submittedName>
        <fullName evidence="3">Uncharacterized protein</fullName>
    </submittedName>
</protein>
<keyword evidence="2" id="KW-1133">Transmembrane helix</keyword>
<gene>
    <name evidence="3" type="ORF">A3G99_01080</name>
</gene>
<comment type="caution">
    <text evidence="3">The sequence shown here is derived from an EMBL/GenBank/DDBJ whole genome shotgun (WGS) entry which is preliminary data.</text>
</comment>
<proteinExistence type="predicted"/>
<evidence type="ECO:0000313" key="4">
    <source>
        <dbReference type="Proteomes" id="UP000176558"/>
    </source>
</evidence>
<dbReference type="EMBL" id="MHWT01000026">
    <property type="protein sequence ID" value="OHB11900.1"/>
    <property type="molecule type" value="Genomic_DNA"/>
</dbReference>
<keyword evidence="2" id="KW-0812">Transmembrane</keyword>
<keyword evidence="2" id="KW-0472">Membrane</keyword>
<evidence type="ECO:0000256" key="1">
    <source>
        <dbReference type="SAM" id="MobiDB-lite"/>
    </source>
</evidence>
<feature type="transmembrane region" description="Helical" evidence="2">
    <location>
        <begin position="20"/>
        <end position="41"/>
    </location>
</feature>
<evidence type="ECO:0000313" key="3">
    <source>
        <dbReference type="EMBL" id="OHB11900.1"/>
    </source>
</evidence>
<feature type="compositionally biased region" description="Low complexity" evidence="1">
    <location>
        <begin position="56"/>
        <end position="71"/>
    </location>
</feature>
<feature type="region of interest" description="Disordered" evidence="1">
    <location>
        <begin position="53"/>
        <end position="72"/>
    </location>
</feature>
<name>A0A1G2URB2_9BACT</name>
<organism evidence="3 4">
    <name type="scientific">Candidatus Zambryskibacteria bacterium RIFCSPLOWO2_12_FULL_39_23</name>
    <dbReference type="NCBI Taxonomy" id="1802776"/>
    <lineage>
        <taxon>Bacteria</taxon>
        <taxon>Candidatus Zambryskiibacteriota</taxon>
    </lineage>
</organism>
<dbReference type="Proteomes" id="UP000176558">
    <property type="component" value="Unassembled WGS sequence"/>
</dbReference>
<evidence type="ECO:0000256" key="2">
    <source>
        <dbReference type="SAM" id="Phobius"/>
    </source>
</evidence>
<dbReference type="AlphaFoldDB" id="A0A1G2URB2"/>
<sequence length="94" mass="10168">METNNTPQNNIPQVPHKSGIGSIIGTIIIIAIIILGGLYFWGKRVEEAKLKQDLVSDGTPQTSQTTQQSDDLNTIEAELNSTTELDTLGSELDS</sequence>
<reference evidence="3 4" key="1">
    <citation type="journal article" date="2016" name="Nat. Commun.">
        <title>Thousands of microbial genomes shed light on interconnected biogeochemical processes in an aquifer system.</title>
        <authorList>
            <person name="Anantharaman K."/>
            <person name="Brown C.T."/>
            <person name="Hug L.A."/>
            <person name="Sharon I."/>
            <person name="Castelle C.J."/>
            <person name="Probst A.J."/>
            <person name="Thomas B.C."/>
            <person name="Singh A."/>
            <person name="Wilkins M.J."/>
            <person name="Karaoz U."/>
            <person name="Brodie E.L."/>
            <person name="Williams K.H."/>
            <person name="Hubbard S.S."/>
            <person name="Banfield J.F."/>
        </authorList>
    </citation>
    <scope>NUCLEOTIDE SEQUENCE [LARGE SCALE GENOMIC DNA]</scope>
</reference>
<accession>A0A1G2URB2</accession>